<dbReference type="EMBL" id="CAEZXZ010000056">
    <property type="protein sequence ID" value="CAB4700912.1"/>
    <property type="molecule type" value="Genomic_DNA"/>
</dbReference>
<reference evidence="1" key="1">
    <citation type="submission" date="2020-05" db="EMBL/GenBank/DDBJ databases">
        <authorList>
            <person name="Chiriac C."/>
            <person name="Salcher M."/>
            <person name="Ghai R."/>
            <person name="Kavagutti S V."/>
        </authorList>
    </citation>
    <scope>NUCLEOTIDE SEQUENCE</scope>
</reference>
<sequence>MSVAELIAGAQAGEQRDIARLISRIEDGSADAREAMQALAGFVGRAQVIGITGAPGWVNPPPPPHWFRRFGPGVIA</sequence>
<gene>
    <name evidence="1" type="ORF">UFOPK2625_00504</name>
</gene>
<proteinExistence type="predicted"/>
<organism evidence="1">
    <name type="scientific">freshwater metagenome</name>
    <dbReference type="NCBI Taxonomy" id="449393"/>
    <lineage>
        <taxon>unclassified sequences</taxon>
        <taxon>metagenomes</taxon>
        <taxon>ecological metagenomes</taxon>
    </lineage>
</organism>
<name>A0A6J6PR30_9ZZZZ</name>
<dbReference type="AlphaFoldDB" id="A0A6J6PR30"/>
<accession>A0A6J6PR30</accession>
<protein>
    <submittedName>
        <fullName evidence="1">Unannotated protein</fullName>
    </submittedName>
</protein>
<evidence type="ECO:0000313" key="1">
    <source>
        <dbReference type="EMBL" id="CAB4700912.1"/>
    </source>
</evidence>